<dbReference type="SUPFAM" id="SSF54695">
    <property type="entry name" value="POZ domain"/>
    <property type="match status" value="1"/>
</dbReference>
<proteinExistence type="predicted"/>
<keyword evidence="4" id="KW-1185">Reference proteome</keyword>
<dbReference type="PROSITE" id="PS50097">
    <property type="entry name" value="BTB"/>
    <property type="match status" value="1"/>
</dbReference>
<protein>
    <recommendedName>
        <fullName evidence="2">BTB domain-containing protein</fullName>
    </recommendedName>
</protein>
<dbReference type="InterPro" id="IPR000210">
    <property type="entry name" value="BTB/POZ_dom"/>
</dbReference>
<evidence type="ECO:0000313" key="4">
    <source>
        <dbReference type="Proteomes" id="UP001212997"/>
    </source>
</evidence>
<evidence type="ECO:0000313" key="3">
    <source>
        <dbReference type="EMBL" id="KAJ3482663.1"/>
    </source>
</evidence>
<feature type="domain" description="BTB" evidence="2">
    <location>
        <begin position="69"/>
        <end position="134"/>
    </location>
</feature>
<gene>
    <name evidence="3" type="ORF">NLI96_g6833</name>
</gene>
<dbReference type="PANTHER" id="PTHR47369:SF2">
    <property type="entry name" value="BTB_POZ DOMAIN-CONTAINING PROTEIN 2"/>
    <property type="match status" value="1"/>
</dbReference>
<evidence type="ECO:0000256" key="1">
    <source>
        <dbReference type="SAM" id="MobiDB-lite"/>
    </source>
</evidence>
<dbReference type="PANTHER" id="PTHR47369">
    <property type="entry name" value="BTB/POZ DOMAIN-CONTAINING PROTEIN"/>
    <property type="match status" value="1"/>
</dbReference>
<dbReference type="AlphaFoldDB" id="A0AAD5V0J3"/>
<sequence>MNGHSGPSNGFGTVDTRQEHYANHTSPSTSTDEPPVMNGFEHPPPTLQSHNEEIVHHLYHDGFQTGNYADTILHVHQNAYRLHAIILSRSPFLAHLMSTTPQSGGQRVIYVHLEQEPEVTVDGFAIALGYLYSSVSLNLLQASNARAVLAAGCLLGGMPDLCNYAYDVCRQSISLENISEWLEFVDSLPTPSDGSSTPVEPHQLPSSRTAVFGPYAERLREDILRFLVVVLPRTLNVNSISSPATPQSESPPSDAGRDTLLQVFARVPFDLFKTAIESPVFDIGTNQARFKFAKDAIEARKRGIARGQAEETVVLAFGANNFGDSPVHVTRKMKKRPLWKVGS</sequence>
<reference evidence="3" key="1">
    <citation type="submission" date="2022-07" db="EMBL/GenBank/DDBJ databases">
        <title>Genome Sequence of Physisporinus lineatus.</title>
        <authorList>
            <person name="Buettner E."/>
        </authorList>
    </citation>
    <scope>NUCLEOTIDE SEQUENCE</scope>
    <source>
        <strain evidence="3">VT162</strain>
    </source>
</reference>
<evidence type="ECO:0000259" key="2">
    <source>
        <dbReference type="PROSITE" id="PS50097"/>
    </source>
</evidence>
<dbReference type="InterPro" id="IPR011333">
    <property type="entry name" value="SKP1/BTB/POZ_sf"/>
</dbReference>
<dbReference type="Proteomes" id="UP001212997">
    <property type="component" value="Unassembled WGS sequence"/>
</dbReference>
<comment type="caution">
    <text evidence="3">The sequence shown here is derived from an EMBL/GenBank/DDBJ whole genome shotgun (WGS) entry which is preliminary data.</text>
</comment>
<dbReference type="Gene3D" id="3.30.710.10">
    <property type="entry name" value="Potassium Channel Kv1.1, Chain A"/>
    <property type="match status" value="1"/>
</dbReference>
<feature type="compositionally biased region" description="Polar residues" evidence="1">
    <location>
        <begin position="23"/>
        <end position="32"/>
    </location>
</feature>
<organism evidence="3 4">
    <name type="scientific">Meripilus lineatus</name>
    <dbReference type="NCBI Taxonomy" id="2056292"/>
    <lineage>
        <taxon>Eukaryota</taxon>
        <taxon>Fungi</taxon>
        <taxon>Dikarya</taxon>
        <taxon>Basidiomycota</taxon>
        <taxon>Agaricomycotina</taxon>
        <taxon>Agaricomycetes</taxon>
        <taxon>Polyporales</taxon>
        <taxon>Meripilaceae</taxon>
        <taxon>Meripilus</taxon>
    </lineage>
</organism>
<feature type="region of interest" description="Disordered" evidence="1">
    <location>
        <begin position="21"/>
        <end position="48"/>
    </location>
</feature>
<dbReference type="EMBL" id="JANAWD010000263">
    <property type="protein sequence ID" value="KAJ3482663.1"/>
    <property type="molecule type" value="Genomic_DNA"/>
</dbReference>
<name>A0AAD5V0J3_9APHY</name>
<accession>A0AAD5V0J3</accession>